<gene>
    <name evidence="2" type="primary">57</name>
    <name evidence="2" type="ORF">SEA_DARDANUS_57</name>
</gene>
<dbReference type="SUPFAM" id="SSF52833">
    <property type="entry name" value="Thioredoxin-like"/>
    <property type="match status" value="1"/>
</dbReference>
<dbReference type="KEGG" id="vg:63911663"/>
<dbReference type="Pfam" id="PF00462">
    <property type="entry name" value="Glutaredoxin"/>
    <property type="match status" value="1"/>
</dbReference>
<dbReference type="CDD" id="cd02976">
    <property type="entry name" value="NrdH"/>
    <property type="match status" value="1"/>
</dbReference>
<reference evidence="2 3" key="1">
    <citation type="submission" date="2019-05" db="EMBL/GenBank/DDBJ databases">
        <authorList>
            <person name="Bordelon H.A."/>
            <person name="Brister E.M."/>
            <person name="Bryans A.M."/>
            <person name="Calk A.E."/>
            <person name="Capers C."/>
            <person name="Corrent J.M."/>
            <person name="Delphin C.N."/>
            <person name="Erbelding G.W."/>
            <person name="Gottschalck B.A."/>
            <person name="Hale B.T."/>
            <person name="Jones N.T."/>
            <person name="Mire A.R."/>
            <person name="Perkins A.R."/>
            <person name="Quackenbush R.D."/>
            <person name="Rogers C.S."/>
            <person name="Stewart N.C."/>
            <person name="Threeton H.N."/>
            <person name="Wiggins Z.F."/>
            <person name="Hancock A.M."/>
            <person name="Gissendanner C.R."/>
            <person name="Findley A.M."/>
            <person name="Wills S.J."/>
            <person name="Clifford K.A."/>
            <person name="Elmore F.L."/>
            <person name="Knight M.S."/>
            <person name="Le K."/>
            <person name="Lobaina D."/>
            <person name="Nougues D."/>
            <person name="Salama A."/>
            <person name="Stoeber S.D."/>
            <person name="Sweeney K.J."/>
            <person name="Truong T.G."/>
            <person name="Alvaro L.E."/>
            <person name="Isern S."/>
            <person name="Michael S.F."/>
            <person name="Monti D.L."/>
            <person name="Garlena R.A."/>
            <person name="Russell D.A."/>
            <person name="Pope W.H."/>
            <person name="Jacobs-Sera D."/>
            <person name="Hatfull G.F."/>
        </authorList>
    </citation>
    <scope>NUCLEOTIDE SEQUENCE [LARGE SCALE GENOMIC DNA]</scope>
</reference>
<evidence type="ECO:0000313" key="2">
    <source>
        <dbReference type="EMBL" id="QDH85094.1"/>
    </source>
</evidence>
<accession>A0A514CX54</accession>
<dbReference type="InterPro" id="IPR036249">
    <property type="entry name" value="Thioredoxin-like_sf"/>
</dbReference>
<dbReference type="PROSITE" id="PS51354">
    <property type="entry name" value="GLUTAREDOXIN_2"/>
    <property type="match status" value="1"/>
</dbReference>
<dbReference type="GeneID" id="63911663"/>
<dbReference type="Proteomes" id="UP000318136">
    <property type="component" value="Segment"/>
</dbReference>
<dbReference type="InterPro" id="IPR002109">
    <property type="entry name" value="Glutaredoxin"/>
</dbReference>
<keyword evidence="3" id="KW-1185">Reference proteome</keyword>
<feature type="domain" description="Glutaredoxin" evidence="1">
    <location>
        <begin position="2"/>
        <end position="53"/>
    </location>
</feature>
<proteinExistence type="predicted"/>
<protein>
    <submittedName>
        <fullName evidence="2">NrdH-like glutaredoxin</fullName>
    </submittedName>
</protein>
<dbReference type="Gene3D" id="3.40.30.10">
    <property type="entry name" value="Glutaredoxin"/>
    <property type="match status" value="1"/>
</dbReference>
<dbReference type="EMBL" id="MN010758">
    <property type="protein sequence ID" value="QDH85094.1"/>
    <property type="molecule type" value="Genomic_DNA"/>
</dbReference>
<name>A0A514CX54_9CAUD</name>
<dbReference type="RefSeq" id="YP_010050925.1">
    <property type="nucleotide sequence ID" value="NC_054435.1"/>
</dbReference>
<organism evidence="2 3">
    <name type="scientific">Gordonia phage Dardanus</name>
    <dbReference type="NCBI Taxonomy" id="2588489"/>
    <lineage>
        <taxon>Viruses</taxon>
        <taxon>Duplodnaviria</taxon>
        <taxon>Heunggongvirae</taxon>
        <taxon>Uroviricota</taxon>
        <taxon>Caudoviricetes</taxon>
        <taxon>Ruthgordonvirinae</taxon>
        <taxon>Dardanusvirus</taxon>
        <taxon>Dardanusvirus dardanus</taxon>
    </lineage>
</organism>
<sequence length="79" mass="8844">MIEVYTKPDCVQCRMTFRELDRLGIEYAAVDVMANDDNYRRAQRYGLTAMPIVDAGEGNVWGGFKPDRLRALAGSKTVG</sequence>
<evidence type="ECO:0000313" key="3">
    <source>
        <dbReference type="Proteomes" id="UP000318136"/>
    </source>
</evidence>
<evidence type="ECO:0000259" key="1">
    <source>
        <dbReference type="Pfam" id="PF00462"/>
    </source>
</evidence>